<dbReference type="GO" id="GO:0005886">
    <property type="term" value="C:plasma membrane"/>
    <property type="evidence" value="ECO:0007669"/>
    <property type="project" value="UniProtKB-SubCell"/>
</dbReference>
<gene>
    <name evidence="9" type="ORF">IAB46_01935</name>
</gene>
<dbReference type="Proteomes" id="UP000823927">
    <property type="component" value="Unassembled WGS sequence"/>
</dbReference>
<dbReference type="CDD" id="cd06261">
    <property type="entry name" value="TM_PBP2"/>
    <property type="match status" value="1"/>
</dbReference>
<comment type="caution">
    <text evidence="9">The sequence shown here is derived from an EMBL/GenBank/DDBJ whole genome shotgun (WGS) entry which is preliminary data.</text>
</comment>
<evidence type="ECO:0000256" key="5">
    <source>
        <dbReference type="ARBA" id="ARBA00022989"/>
    </source>
</evidence>
<proteinExistence type="inferred from homology"/>
<keyword evidence="6 7" id="KW-0472">Membrane</keyword>
<organism evidence="9 10">
    <name type="scientific">Candidatus Scybalocola faecigallinarum</name>
    <dbReference type="NCBI Taxonomy" id="2840941"/>
    <lineage>
        <taxon>Bacteria</taxon>
        <taxon>Bacillati</taxon>
        <taxon>Bacillota</taxon>
        <taxon>Clostridia</taxon>
        <taxon>Lachnospirales</taxon>
        <taxon>Lachnospiraceae</taxon>
        <taxon>Lachnospiraceae incertae sedis</taxon>
        <taxon>Candidatus Scybalocola (ex Gilroy et al. 2021)</taxon>
    </lineage>
</organism>
<accession>A0A9D1F283</accession>
<dbReference type="SUPFAM" id="SSF161098">
    <property type="entry name" value="MetI-like"/>
    <property type="match status" value="1"/>
</dbReference>
<evidence type="ECO:0000313" key="9">
    <source>
        <dbReference type="EMBL" id="HIS46313.1"/>
    </source>
</evidence>
<evidence type="ECO:0000256" key="2">
    <source>
        <dbReference type="ARBA" id="ARBA00022448"/>
    </source>
</evidence>
<keyword evidence="4 7" id="KW-0812">Transmembrane</keyword>
<comment type="similarity">
    <text evidence="7">Belongs to the binding-protein-dependent transport system permease family.</text>
</comment>
<dbReference type="InterPro" id="IPR050809">
    <property type="entry name" value="UgpAE/MalFG_permease"/>
</dbReference>
<evidence type="ECO:0000256" key="6">
    <source>
        <dbReference type="ARBA" id="ARBA00023136"/>
    </source>
</evidence>
<protein>
    <submittedName>
        <fullName evidence="9">Sugar ABC transporter permease</fullName>
    </submittedName>
</protein>
<reference evidence="9" key="1">
    <citation type="submission" date="2020-10" db="EMBL/GenBank/DDBJ databases">
        <authorList>
            <person name="Gilroy R."/>
        </authorList>
    </citation>
    <scope>NUCLEOTIDE SEQUENCE</scope>
    <source>
        <strain evidence="9">CHK178-757</strain>
    </source>
</reference>
<feature type="domain" description="ABC transmembrane type-1" evidence="8">
    <location>
        <begin position="85"/>
        <end position="305"/>
    </location>
</feature>
<keyword evidence="3" id="KW-1003">Cell membrane</keyword>
<dbReference type="Pfam" id="PF00528">
    <property type="entry name" value="BPD_transp_1"/>
    <property type="match status" value="1"/>
</dbReference>
<dbReference type="PANTHER" id="PTHR43227:SF11">
    <property type="entry name" value="BLL4140 PROTEIN"/>
    <property type="match status" value="1"/>
</dbReference>
<feature type="transmembrane region" description="Helical" evidence="7">
    <location>
        <begin position="288"/>
        <end position="309"/>
    </location>
</feature>
<dbReference type="GO" id="GO:0055085">
    <property type="term" value="P:transmembrane transport"/>
    <property type="evidence" value="ECO:0007669"/>
    <property type="project" value="InterPro"/>
</dbReference>
<feature type="transmembrane region" description="Helical" evidence="7">
    <location>
        <begin position="122"/>
        <end position="145"/>
    </location>
</feature>
<evidence type="ECO:0000256" key="1">
    <source>
        <dbReference type="ARBA" id="ARBA00004651"/>
    </source>
</evidence>
<dbReference type="Gene3D" id="1.10.3720.10">
    <property type="entry name" value="MetI-like"/>
    <property type="match status" value="1"/>
</dbReference>
<reference evidence="9" key="2">
    <citation type="journal article" date="2021" name="PeerJ">
        <title>Extensive microbial diversity within the chicken gut microbiome revealed by metagenomics and culture.</title>
        <authorList>
            <person name="Gilroy R."/>
            <person name="Ravi A."/>
            <person name="Getino M."/>
            <person name="Pursley I."/>
            <person name="Horton D.L."/>
            <person name="Alikhan N.F."/>
            <person name="Baker D."/>
            <person name="Gharbi K."/>
            <person name="Hall N."/>
            <person name="Watson M."/>
            <person name="Adriaenssens E.M."/>
            <person name="Foster-Nyarko E."/>
            <person name="Jarju S."/>
            <person name="Secka A."/>
            <person name="Antonio M."/>
            <person name="Oren A."/>
            <person name="Chaudhuri R.R."/>
            <person name="La Ragione R."/>
            <person name="Hildebrand F."/>
            <person name="Pallen M.J."/>
        </authorList>
    </citation>
    <scope>NUCLEOTIDE SEQUENCE</scope>
    <source>
        <strain evidence="9">CHK178-757</strain>
    </source>
</reference>
<keyword evidence="2 7" id="KW-0813">Transport</keyword>
<dbReference type="InterPro" id="IPR000515">
    <property type="entry name" value="MetI-like"/>
</dbReference>
<feature type="transmembrane region" description="Helical" evidence="7">
    <location>
        <begin position="89"/>
        <end position="110"/>
    </location>
</feature>
<name>A0A9D1F283_9FIRM</name>
<feature type="transmembrane region" description="Helical" evidence="7">
    <location>
        <begin position="20"/>
        <end position="39"/>
    </location>
</feature>
<feature type="transmembrane region" description="Helical" evidence="7">
    <location>
        <begin position="229"/>
        <end position="246"/>
    </location>
</feature>
<keyword evidence="5 7" id="KW-1133">Transmembrane helix</keyword>
<dbReference type="InterPro" id="IPR035906">
    <property type="entry name" value="MetI-like_sf"/>
</dbReference>
<evidence type="ECO:0000259" key="8">
    <source>
        <dbReference type="PROSITE" id="PS50928"/>
    </source>
</evidence>
<evidence type="ECO:0000256" key="7">
    <source>
        <dbReference type="RuleBase" id="RU363032"/>
    </source>
</evidence>
<comment type="subcellular location">
    <subcellularLocation>
        <location evidence="1 7">Cell membrane</location>
        <topology evidence="1 7">Multi-pass membrane protein</topology>
    </subcellularLocation>
</comment>
<sequence length="319" mass="36198">MKAQAKAVPASPGKKKKKNWKHWLPFYIMFIPGFVYLFINNYMPLYGLQLAFKQFSYQKGITGSPWIGLKNFQFLFATNDAFIMIRNTLLYNIVWIILGVIFGIAVAILFNEVTSKLAKKFYQTAILLPYLMSMVVVAYLVYAFLSTDTGLINNTIIKGLLGKEEGISWYTESAYWPFILTFVQQWKQIGFGMLLYLSSILGIDQAYYEAAMLDGASKWQQIRKITIPLLKPTIIMLVILNLGQVFRSDFGLFYQVPMNQGALYSVTQTIDTYVYRALLVNNNLGMSAAASFLQSVVGFIFIVTANGIVRKMDSNSSLF</sequence>
<dbReference type="AlphaFoldDB" id="A0A9D1F283"/>
<dbReference type="PANTHER" id="PTHR43227">
    <property type="entry name" value="BLL4140 PROTEIN"/>
    <property type="match status" value="1"/>
</dbReference>
<evidence type="ECO:0000313" key="10">
    <source>
        <dbReference type="Proteomes" id="UP000823927"/>
    </source>
</evidence>
<evidence type="ECO:0000256" key="3">
    <source>
        <dbReference type="ARBA" id="ARBA00022475"/>
    </source>
</evidence>
<evidence type="ECO:0000256" key="4">
    <source>
        <dbReference type="ARBA" id="ARBA00022692"/>
    </source>
</evidence>
<dbReference type="PROSITE" id="PS50928">
    <property type="entry name" value="ABC_TM1"/>
    <property type="match status" value="1"/>
</dbReference>
<dbReference type="EMBL" id="DVIT01000007">
    <property type="protein sequence ID" value="HIS46313.1"/>
    <property type="molecule type" value="Genomic_DNA"/>
</dbReference>